<keyword evidence="1" id="KW-0812">Transmembrane</keyword>
<gene>
    <name evidence="2" type="ordered locus">MYSTI_02081</name>
</gene>
<feature type="transmembrane region" description="Helical" evidence="1">
    <location>
        <begin position="151"/>
        <end position="169"/>
    </location>
</feature>
<accession>L7U6D3</accession>
<keyword evidence="3" id="KW-1185">Reference proteome</keyword>
<dbReference type="PATRIC" id="fig|1278073.3.peg.2119"/>
<dbReference type="OrthoDB" id="5522392at2"/>
<feature type="transmembrane region" description="Helical" evidence="1">
    <location>
        <begin position="79"/>
        <end position="100"/>
    </location>
</feature>
<dbReference type="STRING" id="1278073.MYSTI_02081"/>
<feature type="transmembrane region" description="Helical" evidence="1">
    <location>
        <begin position="39"/>
        <end position="59"/>
    </location>
</feature>
<keyword evidence="1" id="KW-1133">Transmembrane helix</keyword>
<dbReference type="RefSeq" id="WP_015347672.1">
    <property type="nucleotide sequence ID" value="NC_020126.1"/>
</dbReference>
<keyword evidence="1" id="KW-0472">Membrane</keyword>
<name>L7U6D3_MYXSD</name>
<dbReference type="AlphaFoldDB" id="L7U6D3"/>
<reference evidence="2 3" key="1">
    <citation type="journal article" date="2013" name="Genome Announc.">
        <title>Complete genome sequence of Myxococcus stipitatus strain DSM 14675, a fruiting myxobacterium.</title>
        <authorList>
            <person name="Huntley S."/>
            <person name="Kneip S."/>
            <person name="Treuner-Lange A."/>
            <person name="Sogaard-Andersen L."/>
        </authorList>
    </citation>
    <scope>NUCLEOTIDE SEQUENCE [LARGE SCALE GENOMIC DNA]</scope>
    <source>
        <strain evidence="3">DSM 14675 / JCM 12634 / Mx s8</strain>
    </source>
</reference>
<evidence type="ECO:0000313" key="3">
    <source>
        <dbReference type="Proteomes" id="UP000011131"/>
    </source>
</evidence>
<organism evidence="2 3">
    <name type="scientific">Myxococcus stipitatus (strain DSM 14675 / JCM 12634 / Mx s8)</name>
    <dbReference type="NCBI Taxonomy" id="1278073"/>
    <lineage>
        <taxon>Bacteria</taxon>
        <taxon>Pseudomonadati</taxon>
        <taxon>Myxococcota</taxon>
        <taxon>Myxococcia</taxon>
        <taxon>Myxococcales</taxon>
        <taxon>Cystobacterineae</taxon>
        <taxon>Myxococcaceae</taxon>
        <taxon>Myxococcus</taxon>
    </lineage>
</organism>
<dbReference type="EMBL" id="CP004025">
    <property type="protein sequence ID" value="AGC43410.1"/>
    <property type="molecule type" value="Genomic_DNA"/>
</dbReference>
<dbReference type="Proteomes" id="UP000011131">
    <property type="component" value="Chromosome"/>
</dbReference>
<dbReference type="KEGG" id="msd:MYSTI_02081"/>
<evidence type="ECO:0000313" key="2">
    <source>
        <dbReference type="EMBL" id="AGC43410.1"/>
    </source>
</evidence>
<feature type="transmembrane region" description="Helical" evidence="1">
    <location>
        <begin position="112"/>
        <end position="131"/>
    </location>
</feature>
<proteinExistence type="predicted"/>
<protein>
    <submittedName>
        <fullName evidence="2">Uncharacterized protein</fullName>
    </submittedName>
</protein>
<dbReference type="HOGENOM" id="CLU_1420112_0_0_7"/>
<evidence type="ECO:0000256" key="1">
    <source>
        <dbReference type="SAM" id="Phobius"/>
    </source>
</evidence>
<sequence>MSARALASFAVSVSVLWPLQVLACINSMDSSVRGIDDSIWADVGLWTVGAVFLNQVVLFNNHGPPAKLVHRTSWARRAFFLLVTIAFVLVLSAVMAGGPLLNVSAEDLARCAINPVILAVMVASPAVLFGLQSAYFHGPGLRRFRGRTRTAIISVVASSMFLATGLGVARDLFVLPQICRTPDFFAGDSAY</sequence>